<feature type="compositionally biased region" description="Basic and acidic residues" evidence="1">
    <location>
        <begin position="296"/>
        <end position="313"/>
    </location>
</feature>
<name>A0A8K0JQ84_9TREE</name>
<dbReference type="AlphaFoldDB" id="A0A8K0JQ84"/>
<feature type="compositionally biased region" description="Basic residues" evidence="1">
    <location>
        <begin position="67"/>
        <end position="76"/>
    </location>
</feature>
<evidence type="ECO:0000313" key="3">
    <source>
        <dbReference type="Proteomes" id="UP000812966"/>
    </source>
</evidence>
<feature type="compositionally biased region" description="Basic residues" evidence="1">
    <location>
        <begin position="50"/>
        <end position="59"/>
    </location>
</feature>
<feature type="compositionally biased region" description="Basic and acidic residues" evidence="1">
    <location>
        <begin position="333"/>
        <end position="361"/>
    </location>
</feature>
<accession>A0A8K0JQ84</accession>
<organism evidence="2 3">
    <name type="scientific">Filobasidium floriforme</name>
    <dbReference type="NCBI Taxonomy" id="5210"/>
    <lineage>
        <taxon>Eukaryota</taxon>
        <taxon>Fungi</taxon>
        <taxon>Dikarya</taxon>
        <taxon>Basidiomycota</taxon>
        <taxon>Agaricomycotina</taxon>
        <taxon>Tremellomycetes</taxon>
        <taxon>Filobasidiales</taxon>
        <taxon>Filobasidiaceae</taxon>
        <taxon>Filobasidium</taxon>
    </lineage>
</organism>
<sequence length="957" mass="103837">MAEGDRDLASQIFGGDEDVARPTASRTNSSSNAVAGPSNAAASTEQNQTQKKKKKMKKKDKQDGEGKKKKKKKKKKEREESYDSQDEAPDDGDLNAEEFIVDAILHAIYKPFAANRNLGGCAWHYICLWHGYPPSQTSDEDPITHDMFSPGSIYVEEFWKYSRGPFERQYPTIARSSTARKGKHHSEPLAKMGDSWECPPHLLNKWYREARYAYRKDLRIASARVIEKPKSLKWADRKKNMIKWIRWTNMKIAETAQDSQSHGLRLLSANEDGDGDSSSSEYEGSSDDEETSEEEALIKKAKVDDRKRDRRVDSSPSKSDSGRKRRLESSPSKSEDERKKKQKKDQDRGKGKDREGERSRDPTVTPRAWSPGLYTAGASPESKKKEEKRQKMEKLKRQRERRERREEAERKRKEDEASDVIEIPSIAGSFIEIPSTGGTGAAAGPSTSNTAMGTAGAGGSKARKVVVSDSDSEEDIPLIVKQPAVEMRLPAVASNNANATPQSTSKTTPETLPQPTSSSATVDMATKAPVKSGLGAGSDTSAPVAPRQQPLFEEEEEDTPVETRPKFAPIWARGPTQTTAPAVNPVAQASTGANRTPSHPIGSSTSVSRQAAQVQPEPPARSATEPSPPSSPPPPPPQAQPAPPPAVTPQPPALTHRQPVELARPQLPPQAKAKTSAVEPALTAPPAQVDPAPVASTSRPVPPSVKTGPAVHPSRLSLLTPAAARPNFVVPTTAISTSGQQEHRIAHGPSRPVPEGSRIPSSSGPPRPSNQANASRTVIRPPSGLRGYKLACHIDIRLPGMSQRTEMFTSTLTVQPLYSAVTASSLFIEPRSTKRLVISRLLALDVVQRLIIKRATLAHARVDVVEGPTLGQANRRMGKLLAELGNASLGEGVSHPRHATTSRSRSRLPIIGRFGHGSAQHPGDLLQLGVTLCGCRQHSRSSDGNARAFGRVHCIGP</sequence>
<feature type="compositionally biased region" description="Acidic residues" evidence="1">
    <location>
        <begin position="80"/>
        <end position="93"/>
    </location>
</feature>
<feature type="compositionally biased region" description="Polar residues" evidence="1">
    <location>
        <begin position="575"/>
        <end position="613"/>
    </location>
</feature>
<feature type="compositionally biased region" description="Polar residues" evidence="1">
    <location>
        <begin position="24"/>
        <end position="33"/>
    </location>
</feature>
<feature type="region of interest" description="Disordered" evidence="1">
    <location>
        <begin position="491"/>
        <end position="713"/>
    </location>
</feature>
<protein>
    <submittedName>
        <fullName evidence="2">Uncharacterized protein</fullName>
    </submittedName>
</protein>
<feature type="compositionally biased region" description="Polar residues" evidence="1">
    <location>
        <begin position="493"/>
        <end position="521"/>
    </location>
</feature>
<evidence type="ECO:0000313" key="2">
    <source>
        <dbReference type="EMBL" id="KAG7562678.1"/>
    </source>
</evidence>
<evidence type="ECO:0000256" key="1">
    <source>
        <dbReference type="SAM" id="MobiDB-lite"/>
    </source>
</evidence>
<feature type="region of interest" description="Disordered" evidence="1">
    <location>
        <begin position="1"/>
        <end position="93"/>
    </location>
</feature>
<keyword evidence="3" id="KW-1185">Reference proteome</keyword>
<gene>
    <name evidence="2" type="ORF">FFLO_01838</name>
</gene>
<proteinExistence type="predicted"/>
<feature type="region of interest" description="Disordered" evidence="1">
    <location>
        <begin position="736"/>
        <end position="781"/>
    </location>
</feature>
<reference evidence="2" key="1">
    <citation type="submission" date="2020-04" db="EMBL/GenBank/DDBJ databases">
        <title>Analysis of mating type loci in Filobasidium floriforme.</title>
        <authorList>
            <person name="Nowrousian M."/>
        </authorList>
    </citation>
    <scope>NUCLEOTIDE SEQUENCE</scope>
    <source>
        <strain evidence="2">CBS 6242</strain>
    </source>
</reference>
<feature type="compositionally biased region" description="Low complexity" evidence="1">
    <location>
        <begin position="442"/>
        <end position="451"/>
    </location>
</feature>
<feature type="compositionally biased region" description="Pro residues" evidence="1">
    <location>
        <begin position="626"/>
        <end position="652"/>
    </location>
</feature>
<dbReference type="EMBL" id="JABELV010000027">
    <property type="protein sequence ID" value="KAG7562678.1"/>
    <property type="molecule type" value="Genomic_DNA"/>
</dbReference>
<feature type="region of interest" description="Disordered" evidence="1">
    <location>
        <begin position="267"/>
        <end position="479"/>
    </location>
</feature>
<feature type="compositionally biased region" description="Low complexity" evidence="1">
    <location>
        <begin position="684"/>
        <end position="695"/>
    </location>
</feature>
<comment type="caution">
    <text evidence="2">The sequence shown here is derived from an EMBL/GenBank/DDBJ whole genome shotgun (WGS) entry which is preliminary data.</text>
</comment>
<feature type="compositionally biased region" description="Basic and acidic residues" evidence="1">
    <location>
        <begin position="381"/>
        <end position="415"/>
    </location>
</feature>
<feature type="compositionally biased region" description="Acidic residues" evidence="1">
    <location>
        <begin position="284"/>
        <end position="295"/>
    </location>
</feature>
<dbReference type="Proteomes" id="UP000812966">
    <property type="component" value="Unassembled WGS sequence"/>
</dbReference>
<feature type="compositionally biased region" description="Polar residues" evidence="1">
    <location>
        <begin position="40"/>
        <end position="49"/>
    </location>
</feature>